<feature type="chain" id="PRO_5040262317" evidence="1">
    <location>
        <begin position="20"/>
        <end position="120"/>
    </location>
</feature>
<gene>
    <name evidence="2" type="ORF">TsFJ059_001316</name>
</gene>
<dbReference type="EMBL" id="JAIMJC010000001">
    <property type="protein sequence ID" value="KAH0532653.1"/>
    <property type="molecule type" value="Genomic_DNA"/>
</dbReference>
<evidence type="ECO:0000313" key="2">
    <source>
        <dbReference type="EMBL" id="KAH0532653.1"/>
    </source>
</evidence>
<dbReference type="Proteomes" id="UP000826573">
    <property type="component" value="Unassembled WGS sequence"/>
</dbReference>
<keyword evidence="3" id="KW-1185">Reference proteome</keyword>
<accession>A0A9P8HRZ8</accession>
<dbReference type="AlphaFoldDB" id="A0A9P8HRZ8"/>
<reference evidence="2 3" key="1">
    <citation type="submission" date="2021-08" db="EMBL/GenBank/DDBJ databases">
        <title>The highly contiguous genome resource for Trichoderma semiorbis FJ059, a fungal antagonistic to plant pathogens.</title>
        <authorList>
            <person name="Liu T."/>
        </authorList>
    </citation>
    <scope>NUCLEOTIDE SEQUENCE [LARGE SCALE GENOMIC DNA]</scope>
    <source>
        <strain evidence="2 3">FJ059</strain>
    </source>
</reference>
<comment type="caution">
    <text evidence="2">The sequence shown here is derived from an EMBL/GenBank/DDBJ whole genome shotgun (WGS) entry which is preliminary data.</text>
</comment>
<evidence type="ECO:0000256" key="1">
    <source>
        <dbReference type="SAM" id="SignalP"/>
    </source>
</evidence>
<protein>
    <submittedName>
        <fullName evidence="2">Uncharacterized protein</fullName>
    </submittedName>
</protein>
<organism evidence="2 3">
    <name type="scientific">Trichoderma semiorbis</name>
    <dbReference type="NCBI Taxonomy" id="1491008"/>
    <lineage>
        <taxon>Eukaryota</taxon>
        <taxon>Fungi</taxon>
        <taxon>Dikarya</taxon>
        <taxon>Ascomycota</taxon>
        <taxon>Pezizomycotina</taxon>
        <taxon>Sordariomycetes</taxon>
        <taxon>Hypocreomycetidae</taxon>
        <taxon>Hypocreales</taxon>
        <taxon>Hypocreaceae</taxon>
        <taxon>Trichoderma</taxon>
    </lineage>
</organism>
<feature type="signal peptide" evidence="1">
    <location>
        <begin position="1"/>
        <end position="19"/>
    </location>
</feature>
<evidence type="ECO:0000313" key="3">
    <source>
        <dbReference type="Proteomes" id="UP000826573"/>
    </source>
</evidence>
<keyword evidence="1" id="KW-0732">Signal</keyword>
<name>A0A9P8HRZ8_9HYPO</name>
<proteinExistence type="predicted"/>
<sequence length="120" mass="13296">MLLFKLLFCIFATCVAVAAAPAEEIPVAPLVTLYRDLGWTGDQFDVRSRSTCVKVTGSLYGHVQSAKLWPNSPPNRFCTLYSTNSCDEGTAIFYVTTSNSPVNIRRNTDVRSVLCKEIQK</sequence>